<comment type="caution">
    <text evidence="6">The sequence shown here is derived from an EMBL/GenBank/DDBJ whole genome shotgun (WGS) entry which is preliminary data.</text>
</comment>
<dbReference type="PANTHER" id="PTHR43105:SF4">
    <property type="entry name" value="PROTEIN YDEP"/>
    <property type="match status" value="1"/>
</dbReference>
<evidence type="ECO:0000256" key="3">
    <source>
        <dbReference type="ARBA" id="ARBA00023014"/>
    </source>
</evidence>
<proteinExistence type="predicted"/>
<evidence type="ECO:0000313" key="6">
    <source>
        <dbReference type="EMBL" id="KAA5545543.1"/>
    </source>
</evidence>
<feature type="domain" description="Molybdopterin dinucleotide-binding" evidence="5">
    <location>
        <begin position="635"/>
        <end position="736"/>
    </location>
</feature>
<keyword evidence="1" id="KW-0479">Metal-binding</keyword>
<dbReference type="GO" id="GO:0051539">
    <property type="term" value="F:4 iron, 4 sulfur cluster binding"/>
    <property type="evidence" value="ECO:0007669"/>
    <property type="project" value="InterPro"/>
</dbReference>
<dbReference type="InterPro" id="IPR050123">
    <property type="entry name" value="Prok_molybdopt-oxidoreductase"/>
</dbReference>
<dbReference type="Gene3D" id="2.40.40.20">
    <property type="match status" value="1"/>
</dbReference>
<keyword evidence="3" id="KW-0411">Iron-sulfur</keyword>
<dbReference type="GO" id="GO:0008863">
    <property type="term" value="F:formate dehydrogenase (NAD+) activity"/>
    <property type="evidence" value="ECO:0007669"/>
    <property type="project" value="InterPro"/>
</dbReference>
<keyword evidence="7" id="KW-1185">Reference proteome</keyword>
<reference evidence="6 7" key="1">
    <citation type="submission" date="2019-08" db="EMBL/GenBank/DDBJ databases">
        <authorList>
            <person name="Dhanesh K."/>
            <person name="Kumar G."/>
            <person name="Sasikala C."/>
            <person name="Venkata Ramana C."/>
        </authorList>
    </citation>
    <scope>NUCLEOTIDE SEQUENCE [LARGE SCALE GENOMIC DNA]</scope>
    <source>
        <strain evidence="6 7">JC645</strain>
    </source>
</reference>
<dbReference type="Pfam" id="PF01568">
    <property type="entry name" value="Molydop_binding"/>
    <property type="match status" value="1"/>
</dbReference>
<organism evidence="6 7">
    <name type="scientific">Roseiconus nitratireducens</name>
    <dbReference type="NCBI Taxonomy" id="2605748"/>
    <lineage>
        <taxon>Bacteria</taxon>
        <taxon>Pseudomonadati</taxon>
        <taxon>Planctomycetota</taxon>
        <taxon>Planctomycetia</taxon>
        <taxon>Pirellulales</taxon>
        <taxon>Pirellulaceae</taxon>
        <taxon>Roseiconus</taxon>
    </lineage>
</organism>
<dbReference type="GO" id="GO:0030151">
    <property type="term" value="F:molybdenum ion binding"/>
    <property type="evidence" value="ECO:0007669"/>
    <property type="project" value="InterPro"/>
</dbReference>
<name>A0A5M6DDS3_9BACT</name>
<dbReference type="SUPFAM" id="SSF53706">
    <property type="entry name" value="Formate dehydrogenase/DMSO reductase, domains 1-3"/>
    <property type="match status" value="1"/>
</dbReference>
<dbReference type="Pfam" id="PF00384">
    <property type="entry name" value="Molybdopterin"/>
    <property type="match status" value="1"/>
</dbReference>
<dbReference type="GO" id="GO:0043546">
    <property type="term" value="F:molybdopterin cofactor binding"/>
    <property type="evidence" value="ECO:0007669"/>
    <property type="project" value="InterPro"/>
</dbReference>
<gene>
    <name evidence="6" type="ORF">FYK55_07850</name>
</gene>
<dbReference type="PANTHER" id="PTHR43105">
    <property type="entry name" value="RESPIRATORY NITRATE REDUCTASE"/>
    <property type="match status" value="1"/>
</dbReference>
<dbReference type="InterPro" id="IPR009010">
    <property type="entry name" value="Asp_de-COase-like_dom_sf"/>
</dbReference>
<dbReference type="PIRSF" id="PIRSF000144">
    <property type="entry name" value="CbbBc"/>
    <property type="match status" value="1"/>
</dbReference>
<keyword evidence="2" id="KW-0408">Iron</keyword>
<protein>
    <submittedName>
        <fullName evidence="6">FdhF/YdeP family oxidoreductase</fullName>
    </submittedName>
</protein>
<dbReference type="Proteomes" id="UP000324479">
    <property type="component" value="Unassembled WGS sequence"/>
</dbReference>
<dbReference type="Gene3D" id="3.40.50.740">
    <property type="match status" value="1"/>
</dbReference>
<dbReference type="RefSeq" id="WP_150075813.1">
    <property type="nucleotide sequence ID" value="NZ_VWOX01000003.1"/>
</dbReference>
<evidence type="ECO:0000313" key="7">
    <source>
        <dbReference type="Proteomes" id="UP000324479"/>
    </source>
</evidence>
<evidence type="ECO:0000259" key="5">
    <source>
        <dbReference type="Pfam" id="PF01568"/>
    </source>
</evidence>
<dbReference type="InterPro" id="IPR006657">
    <property type="entry name" value="MoPterin_dinucl-bd_dom"/>
</dbReference>
<dbReference type="InterPro" id="IPR037951">
    <property type="entry name" value="MopB_CT_YdeP"/>
</dbReference>
<evidence type="ECO:0000256" key="2">
    <source>
        <dbReference type="ARBA" id="ARBA00023004"/>
    </source>
</evidence>
<dbReference type="NCBIfam" id="TIGR01701">
    <property type="entry name" value="Fdhalpha-like"/>
    <property type="match status" value="1"/>
</dbReference>
<dbReference type="GO" id="GO:0016020">
    <property type="term" value="C:membrane"/>
    <property type="evidence" value="ECO:0007669"/>
    <property type="project" value="TreeGrafter"/>
</dbReference>
<dbReference type="EMBL" id="VWOX01000003">
    <property type="protein sequence ID" value="KAA5545543.1"/>
    <property type="molecule type" value="Genomic_DNA"/>
</dbReference>
<dbReference type="GO" id="GO:0045333">
    <property type="term" value="P:cellular respiration"/>
    <property type="evidence" value="ECO:0007669"/>
    <property type="project" value="UniProtKB-ARBA"/>
</dbReference>
<evidence type="ECO:0000259" key="4">
    <source>
        <dbReference type="Pfam" id="PF00384"/>
    </source>
</evidence>
<dbReference type="Gene3D" id="3.40.228.10">
    <property type="entry name" value="Dimethylsulfoxide Reductase, domain 2"/>
    <property type="match status" value="1"/>
</dbReference>
<feature type="domain" description="Molybdopterin oxidoreductase" evidence="4">
    <location>
        <begin position="121"/>
        <end position="496"/>
    </location>
</feature>
<accession>A0A5M6DDS3</accession>
<evidence type="ECO:0000256" key="1">
    <source>
        <dbReference type="ARBA" id="ARBA00022723"/>
    </source>
</evidence>
<dbReference type="InterPro" id="IPR006656">
    <property type="entry name" value="Mopterin_OxRdtase"/>
</dbReference>
<dbReference type="AlphaFoldDB" id="A0A5M6DDS3"/>
<sequence>MAADSHSTAAIRARIGTVKVGSGGGFRAIAYTLKKGREAGGIWKLFRAMKTRNACKTCAVGMGGQKGGMVNELGHSFELCKKSLQAMVADMQPGIQPTFWKENSLADLQRLSPRQLESLGRLIHPIRIRQGENHFEVITWKQALESIVDKLSATEPDQTFWYFSGRSSNEAGFLLQLLARLYGTNNVNNCSYYCHQASGVGLQSSVGSGTATIVLEDLEKADTVFLIGGNPASNHPRLMTSLMRVRRAGGKVVVINPVRETGLVKFRIPSDPLSLLVGTKIATHYVQPHIGGDLALLWGLAKATKQLDALDADFLQQHTSGTDQWLEQLDALGWHEIETKSGVAKSEIEQIAELYAHSKRCVFSWTMGITHHAHGVENVQAIANLAFARGMVGRPGCGLMPIRGHSNVQGIGSVGVTPKLKQQIFDALRDSFNIHLPETPGQDTLACIESAAAGQMKVGVCLGGNLYGSNPDSVYAADALSRLEMNVMISTTMNTGHVHGLAQETIILPVLARDEEPEPTTQESMFNYVRMSDGGPARLPGPRSEVSVISSIGKQLLPDVEGVDWEELAKTSTIRRWIGAVVPGYDQIATIDQTKQEFQIGGRTFHDPQFATPDRRGALHCHRLPELKGTATHQLRLMTVRSEGQFNTVVYEEEDLYRNQDRRDVILMHPDDLKAMGLRHDQRVTVRSETGEMPGILARGFESIRRGNALMYYPESNVLVARHADPQSKTPAFKGVVVEVIAN</sequence>
<dbReference type="CDD" id="cd02787">
    <property type="entry name" value="MopB_CT_ydeP"/>
    <property type="match status" value="1"/>
</dbReference>
<dbReference type="InterPro" id="IPR010046">
    <property type="entry name" value="Mopterin_OxRdtse_a_bac"/>
</dbReference>
<dbReference type="SUPFAM" id="SSF50692">
    <property type="entry name" value="ADC-like"/>
    <property type="match status" value="1"/>
</dbReference>